<feature type="transmembrane region" description="Helical" evidence="1">
    <location>
        <begin position="7"/>
        <end position="24"/>
    </location>
</feature>
<evidence type="ECO:0000256" key="1">
    <source>
        <dbReference type="SAM" id="Phobius"/>
    </source>
</evidence>
<evidence type="ECO:0000313" key="3">
    <source>
        <dbReference type="Proteomes" id="UP000013988"/>
    </source>
</evidence>
<organism evidence="2 3">
    <name type="scientific">Clostridium sartagoforme AAU1</name>
    <dbReference type="NCBI Taxonomy" id="1202534"/>
    <lineage>
        <taxon>Bacteria</taxon>
        <taxon>Bacillati</taxon>
        <taxon>Bacillota</taxon>
        <taxon>Clostridia</taxon>
        <taxon>Eubacteriales</taxon>
        <taxon>Clostridiaceae</taxon>
        <taxon>Clostridium</taxon>
    </lineage>
</organism>
<accession>R9CKR5</accession>
<dbReference type="AlphaFoldDB" id="R9CKR5"/>
<dbReference type="OrthoDB" id="2039553at2"/>
<proteinExistence type="predicted"/>
<reference evidence="2 3" key="1">
    <citation type="submission" date="2013-03" db="EMBL/GenBank/DDBJ databases">
        <title>Whole genome shotgun sequencing of Clostridium sartagoforme AAU1.</title>
        <authorList>
            <person name="Joshi C.G."/>
            <person name="Duggirala S.M."/>
            <person name="Nathani N.M."/>
            <person name="Bhatt V.D."/>
            <person name="Patel A.K."/>
            <person name="Pandya P.R."/>
            <person name="KaPatel J.A."/>
        </authorList>
    </citation>
    <scope>NUCLEOTIDE SEQUENCE [LARGE SCALE GENOMIC DNA]</scope>
    <source>
        <strain evidence="2 3">AAU1</strain>
    </source>
</reference>
<keyword evidence="1" id="KW-0812">Transmembrane</keyword>
<dbReference type="PATRIC" id="fig|1202534.3.peg.551"/>
<keyword evidence="1" id="KW-1133">Transmembrane helix</keyword>
<gene>
    <name evidence="2" type="ORF">A500_02771</name>
</gene>
<sequence>MGRGKKLIGFLVIIFVVIITYNILNRIMNDDFHKLGRIIGVDIPKDSTILRWDDGHGGFHGDGEAYAEIKLTKIGMEKFIVDAAKNEMWNDIPLPRELKIIINGGDYDGISYDIGKMSKNIPQDIQKGIYYIRDRFADNYPEKKHTDINLRSSYNVTISILDFETNKLYIYELDT</sequence>
<name>R9CKR5_9CLOT</name>
<evidence type="ECO:0000313" key="2">
    <source>
        <dbReference type="EMBL" id="EOR27771.1"/>
    </source>
</evidence>
<protein>
    <submittedName>
        <fullName evidence="2">Uncharacterized protein</fullName>
    </submittedName>
</protein>
<dbReference type="RefSeq" id="WP_016206040.1">
    <property type="nucleotide sequence ID" value="NZ_ASRV01000032.1"/>
</dbReference>
<comment type="caution">
    <text evidence="2">The sequence shown here is derived from an EMBL/GenBank/DDBJ whole genome shotgun (WGS) entry which is preliminary data.</text>
</comment>
<keyword evidence="1" id="KW-0472">Membrane</keyword>
<keyword evidence="3" id="KW-1185">Reference proteome</keyword>
<dbReference type="Proteomes" id="UP000013988">
    <property type="component" value="Unassembled WGS sequence"/>
</dbReference>
<dbReference type="EMBL" id="ASRV01000032">
    <property type="protein sequence ID" value="EOR27771.1"/>
    <property type="molecule type" value="Genomic_DNA"/>
</dbReference>